<comment type="caution">
    <text evidence="7">The sequence shown here is derived from an EMBL/GenBank/DDBJ whole genome shotgun (WGS) entry which is preliminary data.</text>
</comment>
<dbReference type="EMBL" id="JAQQWI010000021">
    <property type="protein sequence ID" value="KAK7998705.1"/>
    <property type="molecule type" value="Genomic_DNA"/>
</dbReference>
<keyword evidence="8" id="KW-1185">Reference proteome</keyword>
<keyword evidence="3 5" id="KW-0378">Hydrolase</keyword>
<evidence type="ECO:0000256" key="2">
    <source>
        <dbReference type="ARBA" id="ARBA00022729"/>
    </source>
</evidence>
<evidence type="ECO:0000256" key="6">
    <source>
        <dbReference type="SAM" id="MobiDB-lite"/>
    </source>
</evidence>
<evidence type="ECO:0000313" key="7">
    <source>
        <dbReference type="EMBL" id="KAK7998705.1"/>
    </source>
</evidence>
<dbReference type="EC" id="3.1.1.-" evidence="5"/>
<dbReference type="Pfam" id="PF07519">
    <property type="entry name" value="Tannase"/>
    <property type="match status" value="1"/>
</dbReference>
<keyword evidence="2" id="KW-0732">Signal</keyword>
<dbReference type="Proteomes" id="UP001396898">
    <property type="component" value="Unassembled WGS sequence"/>
</dbReference>
<reference evidence="7 8" key="1">
    <citation type="submission" date="2023-01" db="EMBL/GenBank/DDBJ databases">
        <title>Analysis of 21 Apiospora genomes using comparative genomics revels a genus with tremendous synthesis potential of carbohydrate active enzymes and secondary metabolites.</title>
        <authorList>
            <person name="Sorensen T."/>
        </authorList>
    </citation>
    <scope>NUCLEOTIDE SEQUENCE [LARGE SCALE GENOMIC DNA]</scope>
    <source>
        <strain evidence="7 8">CBS 20057</strain>
    </source>
</reference>
<dbReference type="PANTHER" id="PTHR33938">
    <property type="entry name" value="FERULOYL ESTERASE B-RELATED"/>
    <property type="match status" value="1"/>
</dbReference>
<dbReference type="PANTHER" id="PTHR33938:SF8">
    <property type="entry name" value="CARBOXYLIC ESTER HYDROLASE"/>
    <property type="match status" value="1"/>
</dbReference>
<comment type="similarity">
    <text evidence="5">Belongs to the tannase family.</text>
</comment>
<evidence type="ECO:0000256" key="3">
    <source>
        <dbReference type="ARBA" id="ARBA00022801"/>
    </source>
</evidence>
<evidence type="ECO:0000256" key="5">
    <source>
        <dbReference type="RuleBase" id="RU361238"/>
    </source>
</evidence>
<accession>A0ABR1R486</accession>
<evidence type="ECO:0000256" key="4">
    <source>
        <dbReference type="ARBA" id="ARBA00023157"/>
    </source>
</evidence>
<dbReference type="InterPro" id="IPR011118">
    <property type="entry name" value="Tannase/feruloyl_esterase"/>
</dbReference>
<sequence length="223" mass="24686">MTDEGTQVGAQVVKAVWESWYADNKTGNDGERTLIWLGPGHQATMGDAAKWLSTTCDFEKENPPKGTGPAWARTTRMCRRYGRRSPAKLLAPVARAGRRDHPLFADADVLPRGRCRGGTTQGRRRLPAALRGARRGPLRARRVRVPPPQGLVDALRAWVEEGKAPEVLPARMMVANSPPLGDDDDDDNRNGGSDLRRILCKYPKRAEYDGKGDIAKTENFRCE</sequence>
<protein>
    <recommendedName>
        <fullName evidence="5">Carboxylic ester hydrolase</fullName>
        <ecNumber evidence="5">3.1.1.-</ecNumber>
    </recommendedName>
</protein>
<name>A0ABR1R486_9PEZI</name>
<feature type="region of interest" description="Disordered" evidence="6">
    <location>
        <begin position="175"/>
        <end position="195"/>
    </location>
</feature>
<keyword evidence="1" id="KW-0719">Serine esterase</keyword>
<evidence type="ECO:0000256" key="1">
    <source>
        <dbReference type="ARBA" id="ARBA00022487"/>
    </source>
</evidence>
<gene>
    <name evidence="7" type="ORF">PG991_015184</name>
</gene>
<keyword evidence="4" id="KW-1015">Disulfide bond</keyword>
<organism evidence="7 8">
    <name type="scientific">Apiospora marii</name>
    <dbReference type="NCBI Taxonomy" id="335849"/>
    <lineage>
        <taxon>Eukaryota</taxon>
        <taxon>Fungi</taxon>
        <taxon>Dikarya</taxon>
        <taxon>Ascomycota</taxon>
        <taxon>Pezizomycotina</taxon>
        <taxon>Sordariomycetes</taxon>
        <taxon>Xylariomycetidae</taxon>
        <taxon>Amphisphaeriales</taxon>
        <taxon>Apiosporaceae</taxon>
        <taxon>Apiospora</taxon>
    </lineage>
</organism>
<proteinExistence type="inferred from homology"/>
<evidence type="ECO:0000313" key="8">
    <source>
        <dbReference type="Proteomes" id="UP001396898"/>
    </source>
</evidence>